<dbReference type="Proteomes" id="UP000095488">
    <property type="component" value="Unassembled WGS sequence"/>
</dbReference>
<dbReference type="InterPro" id="IPR010985">
    <property type="entry name" value="Ribbon_hlx_hlx"/>
</dbReference>
<sequence>MEKKPNTARIPEGKKRITITLELEVIDKIEEVAEKNMRTVSNEIAMLIKEKYMR</sequence>
<gene>
    <name evidence="2" type="ORF">ERS852473_00538</name>
</gene>
<dbReference type="InterPro" id="IPR013321">
    <property type="entry name" value="Arc_rbn_hlx_hlx"/>
</dbReference>
<name>A0ABM9UN83_SARVE</name>
<evidence type="ECO:0000259" key="1">
    <source>
        <dbReference type="Pfam" id="PF07878"/>
    </source>
</evidence>
<organism evidence="2 3">
    <name type="scientific">Sarcina ventriculi</name>
    <name type="common">Clostridium ventriculi</name>
    <dbReference type="NCBI Taxonomy" id="1267"/>
    <lineage>
        <taxon>Bacteria</taxon>
        <taxon>Bacillati</taxon>
        <taxon>Bacillota</taxon>
        <taxon>Clostridia</taxon>
        <taxon>Eubacteriales</taxon>
        <taxon>Clostridiaceae</taxon>
        <taxon>Sarcina</taxon>
    </lineage>
</organism>
<dbReference type="EMBL" id="CYZR01000002">
    <property type="protein sequence ID" value="CUN58090.1"/>
    <property type="molecule type" value="Genomic_DNA"/>
</dbReference>
<evidence type="ECO:0000313" key="2">
    <source>
        <dbReference type="EMBL" id="CUN58090.1"/>
    </source>
</evidence>
<reference evidence="2 3" key="1">
    <citation type="submission" date="2015-09" db="EMBL/GenBank/DDBJ databases">
        <authorList>
            <consortium name="Pathogen Informatics"/>
        </authorList>
    </citation>
    <scope>NUCLEOTIDE SEQUENCE [LARGE SCALE GENOMIC DNA]</scope>
    <source>
        <strain evidence="2 3">2789STDY5834858</strain>
    </source>
</reference>
<protein>
    <recommendedName>
        <fullName evidence="1">CopG-like ribbon-helix-helix domain-containing protein</fullName>
    </recommendedName>
</protein>
<evidence type="ECO:0000313" key="3">
    <source>
        <dbReference type="Proteomes" id="UP000095488"/>
    </source>
</evidence>
<dbReference type="SUPFAM" id="SSF47598">
    <property type="entry name" value="Ribbon-helix-helix"/>
    <property type="match status" value="1"/>
</dbReference>
<dbReference type="Pfam" id="PF07878">
    <property type="entry name" value="RHH_5"/>
    <property type="match status" value="1"/>
</dbReference>
<keyword evidence="3" id="KW-1185">Reference proteome</keyword>
<dbReference type="RefSeq" id="WP_148524064.1">
    <property type="nucleotide sequence ID" value="NZ_CABIXL010000002.1"/>
</dbReference>
<dbReference type="Gene3D" id="1.10.1220.10">
    <property type="entry name" value="Met repressor-like"/>
    <property type="match status" value="1"/>
</dbReference>
<accession>A0ABM9UN83</accession>
<proteinExistence type="predicted"/>
<feature type="domain" description="CopG-like ribbon-helix-helix" evidence="1">
    <location>
        <begin position="15"/>
        <end position="50"/>
    </location>
</feature>
<dbReference type="InterPro" id="IPR012869">
    <property type="entry name" value="RHH_5"/>
</dbReference>
<comment type="caution">
    <text evidence="2">The sequence shown here is derived from an EMBL/GenBank/DDBJ whole genome shotgun (WGS) entry which is preliminary data.</text>
</comment>